<evidence type="ECO:0000313" key="3">
    <source>
        <dbReference type="Proteomes" id="UP000743370"/>
    </source>
</evidence>
<accession>A0A8T0LFT0</accession>
<feature type="region of interest" description="Disordered" evidence="1">
    <location>
        <begin position="138"/>
        <end position="186"/>
    </location>
</feature>
<evidence type="ECO:0000313" key="2">
    <source>
        <dbReference type="EMBL" id="KAG2409568.1"/>
    </source>
</evidence>
<organism evidence="2 3">
    <name type="scientific">Phaseolus angularis</name>
    <name type="common">Azuki bean</name>
    <name type="synonym">Vigna angularis</name>
    <dbReference type="NCBI Taxonomy" id="3914"/>
    <lineage>
        <taxon>Eukaryota</taxon>
        <taxon>Viridiplantae</taxon>
        <taxon>Streptophyta</taxon>
        <taxon>Embryophyta</taxon>
        <taxon>Tracheophyta</taxon>
        <taxon>Spermatophyta</taxon>
        <taxon>Magnoliopsida</taxon>
        <taxon>eudicotyledons</taxon>
        <taxon>Gunneridae</taxon>
        <taxon>Pentapetalae</taxon>
        <taxon>rosids</taxon>
        <taxon>fabids</taxon>
        <taxon>Fabales</taxon>
        <taxon>Fabaceae</taxon>
        <taxon>Papilionoideae</taxon>
        <taxon>50 kb inversion clade</taxon>
        <taxon>NPAAA clade</taxon>
        <taxon>indigoferoid/millettioid clade</taxon>
        <taxon>Phaseoleae</taxon>
        <taxon>Vigna</taxon>
    </lineage>
</organism>
<protein>
    <submittedName>
        <fullName evidence="2">Uncharacterized protein</fullName>
    </submittedName>
</protein>
<feature type="compositionally biased region" description="Low complexity" evidence="1">
    <location>
        <begin position="143"/>
        <end position="158"/>
    </location>
</feature>
<feature type="region of interest" description="Disordered" evidence="1">
    <location>
        <begin position="71"/>
        <end position="90"/>
    </location>
</feature>
<dbReference type="Proteomes" id="UP000743370">
    <property type="component" value="Unassembled WGS sequence"/>
</dbReference>
<dbReference type="EMBL" id="JABFOF010000001">
    <property type="protein sequence ID" value="KAG2409568.1"/>
    <property type="molecule type" value="Genomic_DNA"/>
</dbReference>
<evidence type="ECO:0000256" key="1">
    <source>
        <dbReference type="SAM" id="MobiDB-lite"/>
    </source>
</evidence>
<proteinExistence type="predicted"/>
<name>A0A8T0LFT0_PHAAN</name>
<comment type="caution">
    <text evidence="2">The sequence shown here is derived from an EMBL/GenBank/DDBJ whole genome shotgun (WGS) entry which is preliminary data.</text>
</comment>
<reference evidence="2 3" key="1">
    <citation type="submission" date="2020-05" db="EMBL/GenBank/DDBJ databases">
        <title>Vigna angularis (adzuki bean) Var. LongXiaoDou No. 4 denovo assembly.</title>
        <authorList>
            <person name="Xiang H."/>
        </authorList>
    </citation>
    <scope>NUCLEOTIDE SEQUENCE [LARGE SCALE GENOMIC DNA]</scope>
    <source>
        <tissue evidence="2">Leaf</tissue>
    </source>
</reference>
<dbReference type="AlphaFoldDB" id="A0A8T0LFT0"/>
<gene>
    <name evidence="2" type="ORF">HKW66_Vig0002330</name>
</gene>
<sequence>MGELTMVSDLGIEIIKNTFWKMKNVERELCLRLGAFNSDLCCRFENLEKMRCPHPEIVSAMFDDLTLANKPESDAASSNEKHAVSKNQEPNDLFVVLQRDSRLDSTEGSRTMDYEIDFSLPKTDIRSSFDHSHDKLNEKLPASLEKTSVTKSKTSGTRSSEKDEKSKALRSSARKGKPEILFRARKPFLPSRPIVQKRKREHVW</sequence>